<dbReference type="InterPro" id="IPR004839">
    <property type="entry name" value="Aminotransferase_I/II_large"/>
</dbReference>
<comment type="cofactor">
    <cofactor evidence="1 6">
        <name>pyridoxal 5'-phosphate</name>
        <dbReference type="ChEBI" id="CHEBI:597326"/>
    </cofactor>
</comment>
<dbReference type="GO" id="GO:0008483">
    <property type="term" value="F:transaminase activity"/>
    <property type="evidence" value="ECO:0007669"/>
    <property type="project" value="UniProtKB-KW"/>
</dbReference>
<dbReference type="InterPro" id="IPR050596">
    <property type="entry name" value="AspAT/PAT-like"/>
</dbReference>
<dbReference type="PROSITE" id="PS00105">
    <property type="entry name" value="AA_TRANSFER_CLASS_1"/>
    <property type="match status" value="1"/>
</dbReference>
<dbReference type="FunFam" id="3.40.640.10:FF:000033">
    <property type="entry name" value="Aspartate aminotransferase"/>
    <property type="match status" value="1"/>
</dbReference>
<evidence type="ECO:0000313" key="8">
    <source>
        <dbReference type="EMBL" id="MDR6237763.1"/>
    </source>
</evidence>
<name>A0AAE4BRB0_9BACT</name>
<dbReference type="RefSeq" id="WP_309937232.1">
    <property type="nucleotide sequence ID" value="NZ_AP025305.1"/>
</dbReference>
<organism evidence="8 9">
    <name type="scientific">Aureibacter tunicatorum</name>
    <dbReference type="NCBI Taxonomy" id="866807"/>
    <lineage>
        <taxon>Bacteria</taxon>
        <taxon>Pseudomonadati</taxon>
        <taxon>Bacteroidota</taxon>
        <taxon>Cytophagia</taxon>
        <taxon>Cytophagales</taxon>
        <taxon>Persicobacteraceae</taxon>
        <taxon>Aureibacter</taxon>
    </lineage>
</organism>
<evidence type="ECO:0000313" key="9">
    <source>
        <dbReference type="Proteomes" id="UP001185092"/>
    </source>
</evidence>
<dbReference type="EMBL" id="JAVDQD010000001">
    <property type="protein sequence ID" value="MDR6237763.1"/>
    <property type="molecule type" value="Genomic_DNA"/>
</dbReference>
<keyword evidence="5" id="KW-0663">Pyridoxal phosphate</keyword>
<feature type="domain" description="Aminotransferase class I/classII large" evidence="7">
    <location>
        <begin position="31"/>
        <end position="391"/>
    </location>
</feature>
<dbReference type="SUPFAM" id="SSF53383">
    <property type="entry name" value="PLP-dependent transferases"/>
    <property type="match status" value="1"/>
</dbReference>
<dbReference type="GO" id="GO:0006520">
    <property type="term" value="P:amino acid metabolic process"/>
    <property type="evidence" value="ECO:0007669"/>
    <property type="project" value="InterPro"/>
</dbReference>
<proteinExistence type="inferred from homology"/>
<dbReference type="EC" id="2.6.1.-" evidence="6"/>
<accession>A0AAE4BRB0</accession>
<protein>
    <recommendedName>
        <fullName evidence="6">Aminotransferase</fullName>
        <ecNumber evidence="6">2.6.1.-</ecNumber>
    </recommendedName>
</protein>
<dbReference type="Pfam" id="PF00155">
    <property type="entry name" value="Aminotran_1_2"/>
    <property type="match status" value="1"/>
</dbReference>
<evidence type="ECO:0000256" key="3">
    <source>
        <dbReference type="ARBA" id="ARBA00022576"/>
    </source>
</evidence>
<comment type="similarity">
    <text evidence="2 6">Belongs to the class-I pyridoxal-phosphate-dependent aminotransferase family.</text>
</comment>
<dbReference type="CDD" id="cd00609">
    <property type="entry name" value="AAT_like"/>
    <property type="match status" value="1"/>
</dbReference>
<dbReference type="PANTHER" id="PTHR46383:SF1">
    <property type="entry name" value="ASPARTATE AMINOTRANSFERASE"/>
    <property type="match status" value="1"/>
</dbReference>
<dbReference type="Proteomes" id="UP001185092">
    <property type="component" value="Unassembled WGS sequence"/>
</dbReference>
<keyword evidence="9" id="KW-1185">Reference proteome</keyword>
<dbReference type="Gene3D" id="3.90.1150.10">
    <property type="entry name" value="Aspartate Aminotransferase, domain 1"/>
    <property type="match status" value="1"/>
</dbReference>
<evidence type="ECO:0000256" key="5">
    <source>
        <dbReference type="ARBA" id="ARBA00022898"/>
    </source>
</evidence>
<dbReference type="InterPro" id="IPR004838">
    <property type="entry name" value="NHTrfase_class1_PyrdxlP-BS"/>
</dbReference>
<reference evidence="8" key="1">
    <citation type="submission" date="2023-07" db="EMBL/GenBank/DDBJ databases">
        <title>Genomic Encyclopedia of Type Strains, Phase IV (KMG-IV): sequencing the most valuable type-strain genomes for metagenomic binning, comparative biology and taxonomic classification.</title>
        <authorList>
            <person name="Goeker M."/>
        </authorList>
    </citation>
    <scope>NUCLEOTIDE SEQUENCE</scope>
    <source>
        <strain evidence="8">DSM 26174</strain>
    </source>
</reference>
<evidence type="ECO:0000256" key="4">
    <source>
        <dbReference type="ARBA" id="ARBA00022679"/>
    </source>
</evidence>
<dbReference type="InterPro" id="IPR015424">
    <property type="entry name" value="PyrdxlP-dep_Trfase"/>
</dbReference>
<keyword evidence="4 6" id="KW-0808">Transferase</keyword>
<evidence type="ECO:0000256" key="6">
    <source>
        <dbReference type="RuleBase" id="RU000481"/>
    </source>
</evidence>
<dbReference type="InterPro" id="IPR015422">
    <property type="entry name" value="PyrdxlP-dep_Trfase_small"/>
</dbReference>
<dbReference type="PANTHER" id="PTHR46383">
    <property type="entry name" value="ASPARTATE AMINOTRANSFERASE"/>
    <property type="match status" value="1"/>
</dbReference>
<evidence type="ECO:0000256" key="1">
    <source>
        <dbReference type="ARBA" id="ARBA00001933"/>
    </source>
</evidence>
<dbReference type="GO" id="GO:0030170">
    <property type="term" value="F:pyridoxal phosphate binding"/>
    <property type="evidence" value="ECO:0007669"/>
    <property type="project" value="InterPro"/>
</dbReference>
<keyword evidence="3 6" id="KW-0032">Aminotransferase</keyword>
<dbReference type="AlphaFoldDB" id="A0AAE4BRB0"/>
<comment type="caution">
    <text evidence="8">The sequence shown here is derived from an EMBL/GenBank/DDBJ whole genome shotgun (WGS) entry which is preliminary data.</text>
</comment>
<gene>
    <name evidence="8" type="ORF">HNQ88_000739</name>
</gene>
<dbReference type="InterPro" id="IPR015421">
    <property type="entry name" value="PyrdxlP-dep_Trfase_major"/>
</dbReference>
<sequence length="399" mass="43290">MNKLSNRVNALAESATIAMAQKARELKAEGKDIISLSLGEPDFKTPLHVQEAAKSAIESEEFFSYPPVPGYPDLRAAIAEKLQLENKIECTANNIVISTGAKHSIANVFLALLNPGDEVIVYSPFWVSYIEMIKLAEGVPVMLEGSLEQDFKASAEQLAAAITDKTRAVIFSSPCNPTGAVWSKEELLAMSEVLKQHDDITLIADEIYEYINFTEEGHTSIASLPGMADKTVTVNGFSKGYAMTGWRVGYICAPEYIAKACAKLQGQMTSGNSSIAQRAALSAIAGEQTPRKEMAKAYRERRSLVKGLLDEIPGVKTPMPEGAFYFFPDVSHYFGTSSESTSVNNSNDLALYLLADANVSTVSGDAFGAPNCIRMSYAASEEQLKEALERIKNSLAKLK</sequence>
<evidence type="ECO:0000256" key="2">
    <source>
        <dbReference type="ARBA" id="ARBA00007441"/>
    </source>
</evidence>
<evidence type="ECO:0000259" key="7">
    <source>
        <dbReference type="Pfam" id="PF00155"/>
    </source>
</evidence>
<dbReference type="Gene3D" id="3.40.640.10">
    <property type="entry name" value="Type I PLP-dependent aspartate aminotransferase-like (Major domain)"/>
    <property type="match status" value="1"/>
</dbReference>